<gene>
    <name evidence="1" type="ORF">VNO77_10514</name>
</gene>
<protein>
    <submittedName>
        <fullName evidence="1">Uncharacterized protein</fullName>
    </submittedName>
</protein>
<dbReference type="AlphaFoldDB" id="A0AAN9MBW0"/>
<proteinExistence type="predicted"/>
<comment type="caution">
    <text evidence="1">The sequence shown here is derived from an EMBL/GenBank/DDBJ whole genome shotgun (WGS) entry which is preliminary data.</text>
</comment>
<accession>A0AAN9MBW0</accession>
<dbReference type="Proteomes" id="UP001367508">
    <property type="component" value="Unassembled WGS sequence"/>
</dbReference>
<sequence>MSNTSSLFQSRCFALIMKKLIINKYNNNKGFELVDRIKGVYKKQLYAFLQSTDETMIMISKLNALEEDNCKKSSLAYMHYTCIWGVR</sequence>
<dbReference type="EMBL" id="JAYMYQ010000002">
    <property type="protein sequence ID" value="KAK7351221.1"/>
    <property type="molecule type" value="Genomic_DNA"/>
</dbReference>
<organism evidence="1 2">
    <name type="scientific">Canavalia gladiata</name>
    <name type="common">Sword bean</name>
    <name type="synonym">Dolichos gladiatus</name>
    <dbReference type="NCBI Taxonomy" id="3824"/>
    <lineage>
        <taxon>Eukaryota</taxon>
        <taxon>Viridiplantae</taxon>
        <taxon>Streptophyta</taxon>
        <taxon>Embryophyta</taxon>
        <taxon>Tracheophyta</taxon>
        <taxon>Spermatophyta</taxon>
        <taxon>Magnoliopsida</taxon>
        <taxon>eudicotyledons</taxon>
        <taxon>Gunneridae</taxon>
        <taxon>Pentapetalae</taxon>
        <taxon>rosids</taxon>
        <taxon>fabids</taxon>
        <taxon>Fabales</taxon>
        <taxon>Fabaceae</taxon>
        <taxon>Papilionoideae</taxon>
        <taxon>50 kb inversion clade</taxon>
        <taxon>NPAAA clade</taxon>
        <taxon>indigoferoid/millettioid clade</taxon>
        <taxon>Phaseoleae</taxon>
        <taxon>Canavalia</taxon>
    </lineage>
</organism>
<reference evidence="1 2" key="1">
    <citation type="submission" date="2024-01" db="EMBL/GenBank/DDBJ databases">
        <title>The genomes of 5 underutilized Papilionoideae crops provide insights into root nodulation and disease resistanc.</title>
        <authorList>
            <person name="Jiang F."/>
        </authorList>
    </citation>
    <scope>NUCLEOTIDE SEQUENCE [LARGE SCALE GENOMIC DNA]</scope>
    <source>
        <strain evidence="1">LVBAO_FW01</strain>
        <tissue evidence="1">Leaves</tissue>
    </source>
</reference>
<evidence type="ECO:0000313" key="1">
    <source>
        <dbReference type="EMBL" id="KAK7351221.1"/>
    </source>
</evidence>
<name>A0AAN9MBW0_CANGL</name>
<keyword evidence="2" id="KW-1185">Reference proteome</keyword>
<evidence type="ECO:0000313" key="2">
    <source>
        <dbReference type="Proteomes" id="UP001367508"/>
    </source>
</evidence>